<proteinExistence type="predicted"/>
<accession>U6MFV3</accession>
<dbReference type="RefSeq" id="XP_013337994.1">
    <property type="nucleotide sequence ID" value="XM_013482540.1"/>
</dbReference>
<reference evidence="1" key="1">
    <citation type="submission" date="2013-10" db="EMBL/GenBank/DDBJ databases">
        <title>Genomic analysis of the causative agents of coccidiosis in chickens.</title>
        <authorList>
            <person name="Reid A.J."/>
            <person name="Blake D."/>
            <person name="Billington K."/>
            <person name="Browne H."/>
            <person name="Dunn M."/>
            <person name="Hung S."/>
            <person name="Kawahara F."/>
            <person name="Miranda-Saavedra D."/>
            <person name="Mourier T."/>
            <person name="Nagra H."/>
            <person name="Otto T.D."/>
            <person name="Rawlings N."/>
            <person name="Sanchez A."/>
            <person name="Sanders M."/>
            <person name="Subramaniam C."/>
            <person name="Tay Y."/>
            <person name="Dear P."/>
            <person name="Doerig C."/>
            <person name="Gruber A."/>
            <person name="Parkinson J."/>
            <person name="Shirley M."/>
            <person name="Wan K.L."/>
            <person name="Berriman M."/>
            <person name="Tomley F."/>
            <person name="Pain A."/>
        </authorList>
    </citation>
    <scope>NUCLEOTIDE SEQUENCE [LARGE SCALE GENOMIC DNA]</scope>
    <source>
        <strain evidence="1">Weybridge</strain>
    </source>
</reference>
<sequence length="202" mass="22170">MVATAAAPGEAPAVAGVAAQAFPFLTKLTPAEAAQPFSFGSLAASMTEDCAEKVRVIRCMDSFEAEVYTQPPRPLGIFFAATFNTHNKLLLEQFIALAKSSNSNTQFLVVDVDEVPRAAYHCGVEHPCTFVVQFNGDAFRKQIADSVGTKTTSQLISEFRTALDECLKELQQPEPPQQRVEWYSHSIPVDNLNVYRVNWPTA</sequence>
<keyword evidence="2" id="KW-1185">Reference proteome</keyword>
<dbReference type="GeneID" id="25337994"/>
<protein>
    <submittedName>
        <fullName evidence="1">RNA-binding protein, putative</fullName>
    </submittedName>
</protein>
<evidence type="ECO:0000313" key="2">
    <source>
        <dbReference type="Proteomes" id="UP000030763"/>
    </source>
</evidence>
<dbReference type="AlphaFoldDB" id="U6MFV3"/>
<gene>
    <name evidence="1" type="ORF">EMWEY_00040080</name>
</gene>
<name>U6MFV3_EIMMA</name>
<dbReference type="Proteomes" id="UP000030763">
    <property type="component" value="Unassembled WGS sequence"/>
</dbReference>
<dbReference type="EMBL" id="HG722059">
    <property type="protein sequence ID" value="CDJ61344.1"/>
    <property type="molecule type" value="Genomic_DNA"/>
</dbReference>
<reference evidence="1" key="2">
    <citation type="submission" date="2013-10" db="EMBL/GenBank/DDBJ databases">
        <authorList>
            <person name="Aslett M."/>
        </authorList>
    </citation>
    <scope>NUCLEOTIDE SEQUENCE [LARGE SCALE GENOMIC DNA]</scope>
    <source>
        <strain evidence="1">Weybridge</strain>
    </source>
</reference>
<dbReference type="VEuPathDB" id="ToxoDB:EMWEY_00040080"/>
<dbReference type="OMA" id="YHARVEN"/>
<dbReference type="Gene3D" id="3.40.30.10">
    <property type="entry name" value="Glutaredoxin"/>
    <property type="match status" value="1"/>
</dbReference>
<dbReference type="InterPro" id="IPR036249">
    <property type="entry name" value="Thioredoxin-like_sf"/>
</dbReference>
<dbReference type="SUPFAM" id="SSF52833">
    <property type="entry name" value="Thioredoxin-like"/>
    <property type="match status" value="1"/>
</dbReference>
<dbReference type="OrthoDB" id="363857at2759"/>
<organism evidence="1 2">
    <name type="scientific">Eimeria maxima</name>
    <name type="common">Coccidian parasite</name>
    <dbReference type="NCBI Taxonomy" id="5804"/>
    <lineage>
        <taxon>Eukaryota</taxon>
        <taxon>Sar</taxon>
        <taxon>Alveolata</taxon>
        <taxon>Apicomplexa</taxon>
        <taxon>Conoidasida</taxon>
        <taxon>Coccidia</taxon>
        <taxon>Eucoccidiorida</taxon>
        <taxon>Eimeriorina</taxon>
        <taxon>Eimeriidae</taxon>
        <taxon>Eimeria</taxon>
    </lineage>
</organism>
<evidence type="ECO:0000313" key="1">
    <source>
        <dbReference type="EMBL" id="CDJ61344.1"/>
    </source>
</evidence>